<dbReference type="AlphaFoldDB" id="A0A0E9W9A7"/>
<proteinExistence type="predicted"/>
<accession>A0A0E9W9A7</accession>
<protein>
    <submittedName>
        <fullName evidence="1">Uncharacterized protein</fullName>
    </submittedName>
</protein>
<sequence>MIPSKQPWLLGSSGAGSPVFIDIQKFVLSASSANLASKKCISAVHELWLVLHGYLV</sequence>
<reference evidence="1" key="2">
    <citation type="journal article" date="2015" name="Fish Shellfish Immunol.">
        <title>Early steps in the European eel (Anguilla anguilla)-Vibrio vulnificus interaction in the gills: Role of the RtxA13 toxin.</title>
        <authorList>
            <person name="Callol A."/>
            <person name="Pajuelo D."/>
            <person name="Ebbesson L."/>
            <person name="Teles M."/>
            <person name="MacKenzie S."/>
            <person name="Amaro C."/>
        </authorList>
    </citation>
    <scope>NUCLEOTIDE SEQUENCE</scope>
</reference>
<evidence type="ECO:0000313" key="1">
    <source>
        <dbReference type="EMBL" id="JAH86969.1"/>
    </source>
</evidence>
<dbReference type="EMBL" id="GBXM01021608">
    <property type="protein sequence ID" value="JAH86969.1"/>
    <property type="molecule type" value="Transcribed_RNA"/>
</dbReference>
<name>A0A0E9W9A7_ANGAN</name>
<reference evidence="1" key="1">
    <citation type="submission" date="2014-11" db="EMBL/GenBank/DDBJ databases">
        <authorList>
            <person name="Amaro Gonzalez C."/>
        </authorList>
    </citation>
    <scope>NUCLEOTIDE SEQUENCE</scope>
</reference>
<organism evidence="1">
    <name type="scientific">Anguilla anguilla</name>
    <name type="common">European freshwater eel</name>
    <name type="synonym">Muraena anguilla</name>
    <dbReference type="NCBI Taxonomy" id="7936"/>
    <lineage>
        <taxon>Eukaryota</taxon>
        <taxon>Metazoa</taxon>
        <taxon>Chordata</taxon>
        <taxon>Craniata</taxon>
        <taxon>Vertebrata</taxon>
        <taxon>Euteleostomi</taxon>
        <taxon>Actinopterygii</taxon>
        <taxon>Neopterygii</taxon>
        <taxon>Teleostei</taxon>
        <taxon>Anguilliformes</taxon>
        <taxon>Anguillidae</taxon>
        <taxon>Anguilla</taxon>
    </lineage>
</organism>